<dbReference type="GO" id="GO:0006357">
    <property type="term" value="P:regulation of transcription by RNA polymerase II"/>
    <property type="evidence" value="ECO:0007669"/>
    <property type="project" value="InterPro"/>
</dbReference>
<comment type="function">
    <text evidence="4">Component of the Mediator complex, a coactivator involved in the regulated transcription of nearly all RNA polymerase II-dependent genes. Mediator functions as a bridge to convey information from gene-specific regulatory proteins to the basal RNA polymerase II transcription machinery. Mediator is recruited to promoters by direct interactions with regulatory proteins and serves as a scaffold for the assembly of a functional preinitiation complex with RNA polymerase II and the general transcription factors.</text>
</comment>
<dbReference type="GO" id="GO:0003712">
    <property type="term" value="F:transcription coregulator activity"/>
    <property type="evidence" value="ECO:0007669"/>
    <property type="project" value="InterPro"/>
</dbReference>
<reference evidence="5" key="1">
    <citation type="journal article" date="2020" name="Nat. Commun.">
        <title>Large-scale genome sequencing of mycorrhizal fungi provides insights into the early evolution of symbiotic traits.</title>
        <authorList>
            <person name="Miyauchi S."/>
            <person name="Kiss E."/>
            <person name="Kuo A."/>
            <person name="Drula E."/>
            <person name="Kohler A."/>
            <person name="Sanchez-Garcia M."/>
            <person name="Morin E."/>
            <person name="Andreopoulos B."/>
            <person name="Barry K.W."/>
            <person name="Bonito G."/>
            <person name="Buee M."/>
            <person name="Carver A."/>
            <person name="Chen C."/>
            <person name="Cichocki N."/>
            <person name="Clum A."/>
            <person name="Culley D."/>
            <person name="Crous P.W."/>
            <person name="Fauchery L."/>
            <person name="Girlanda M."/>
            <person name="Hayes R.D."/>
            <person name="Keri Z."/>
            <person name="LaButti K."/>
            <person name="Lipzen A."/>
            <person name="Lombard V."/>
            <person name="Magnuson J."/>
            <person name="Maillard F."/>
            <person name="Murat C."/>
            <person name="Nolan M."/>
            <person name="Ohm R.A."/>
            <person name="Pangilinan J."/>
            <person name="Pereira M.F."/>
            <person name="Perotto S."/>
            <person name="Peter M."/>
            <person name="Pfister S."/>
            <person name="Riley R."/>
            <person name="Sitrit Y."/>
            <person name="Stielow J.B."/>
            <person name="Szollosi G."/>
            <person name="Zifcakova L."/>
            <person name="Stursova M."/>
            <person name="Spatafora J.W."/>
            <person name="Tedersoo L."/>
            <person name="Vaario L.M."/>
            <person name="Yamada A."/>
            <person name="Yan M."/>
            <person name="Wang P."/>
            <person name="Xu J."/>
            <person name="Bruns T."/>
            <person name="Baldrian P."/>
            <person name="Vilgalys R."/>
            <person name="Dunand C."/>
            <person name="Henrissat B."/>
            <person name="Grigoriev I.V."/>
            <person name="Hibbett D."/>
            <person name="Nagy L.G."/>
            <person name="Martin F.M."/>
        </authorList>
    </citation>
    <scope>NUCLEOTIDE SEQUENCE</scope>
    <source>
        <strain evidence="5">UP504</strain>
    </source>
</reference>
<evidence type="ECO:0000256" key="2">
    <source>
        <dbReference type="ARBA" id="ARBA00010743"/>
    </source>
</evidence>
<accession>A0A9P6ARD6</accession>
<dbReference type="Pfam" id="PF08612">
    <property type="entry name" value="Med20"/>
    <property type="match status" value="1"/>
</dbReference>
<keyword evidence="3 4" id="KW-0539">Nucleus</keyword>
<evidence type="ECO:0000313" key="5">
    <source>
        <dbReference type="EMBL" id="KAF9509491.1"/>
    </source>
</evidence>
<dbReference type="InterPro" id="IPR013921">
    <property type="entry name" value="Mediator_Med20"/>
</dbReference>
<proteinExistence type="inferred from homology"/>
<evidence type="ECO:0000256" key="4">
    <source>
        <dbReference type="RuleBase" id="RU364152"/>
    </source>
</evidence>
<protein>
    <recommendedName>
        <fullName evidence="4">Mediator of RNA polymerase II transcription subunit 20</fullName>
    </recommendedName>
    <alternativeName>
        <fullName evidence="4">Mediator complex subunit 20</fullName>
    </alternativeName>
</protein>
<gene>
    <name evidence="4" type="primary">MED20</name>
    <name evidence="5" type="ORF">BS47DRAFT_1332232</name>
</gene>
<sequence length="278" mass="30152">MGIIGVARWKSSGKEAIELLMENLQRSHLGKRVGKWSMAFHTYRSSIYQARTIYSVSTSTATYALLEDQAVDLTGSDRSNPRVTFVAITPPESLPSILAQIAGNWSASRPNATVPGRSVLPAGAGQVHLDGHVYSVGTDWLVRIGNVTQPGGVHKGIVIEAEYLPVHDLPSSLGTQGDSAIVTEFLTGIIPKSSEDQIMAVALTPQQWADVLASGDDLDLDHTKAEEHGNTKHDEDDIYFIPGKDEDDRTAKFTSAGQSRERRSAYLIIRCLQGEGIL</sequence>
<organism evidence="5 6">
    <name type="scientific">Hydnum rufescens UP504</name>
    <dbReference type="NCBI Taxonomy" id="1448309"/>
    <lineage>
        <taxon>Eukaryota</taxon>
        <taxon>Fungi</taxon>
        <taxon>Dikarya</taxon>
        <taxon>Basidiomycota</taxon>
        <taxon>Agaricomycotina</taxon>
        <taxon>Agaricomycetes</taxon>
        <taxon>Cantharellales</taxon>
        <taxon>Hydnaceae</taxon>
        <taxon>Hydnum</taxon>
    </lineage>
</organism>
<dbReference type="EMBL" id="MU129034">
    <property type="protein sequence ID" value="KAF9509491.1"/>
    <property type="molecule type" value="Genomic_DNA"/>
</dbReference>
<comment type="similarity">
    <text evidence="2 4">Belongs to the Mediator complex subunit 20 family.</text>
</comment>
<dbReference type="GO" id="GO:0016592">
    <property type="term" value="C:mediator complex"/>
    <property type="evidence" value="ECO:0007669"/>
    <property type="project" value="InterPro"/>
</dbReference>
<name>A0A9P6ARD6_9AGAM</name>
<comment type="subcellular location">
    <subcellularLocation>
        <location evidence="1 4">Nucleus</location>
    </subcellularLocation>
</comment>
<evidence type="ECO:0000256" key="1">
    <source>
        <dbReference type="ARBA" id="ARBA00004123"/>
    </source>
</evidence>
<keyword evidence="4" id="KW-0804">Transcription</keyword>
<keyword evidence="4" id="KW-0010">Activator</keyword>
<keyword evidence="4" id="KW-0805">Transcription regulation</keyword>
<comment type="subunit">
    <text evidence="4">Component of the Mediator complex.</text>
</comment>
<comment type="caution">
    <text evidence="5">The sequence shown here is derived from an EMBL/GenBank/DDBJ whole genome shotgun (WGS) entry which is preliminary data.</text>
</comment>
<keyword evidence="6" id="KW-1185">Reference proteome</keyword>
<dbReference type="Proteomes" id="UP000886523">
    <property type="component" value="Unassembled WGS sequence"/>
</dbReference>
<dbReference type="AlphaFoldDB" id="A0A9P6ARD6"/>
<dbReference type="OrthoDB" id="2536675at2759"/>
<evidence type="ECO:0000313" key="6">
    <source>
        <dbReference type="Proteomes" id="UP000886523"/>
    </source>
</evidence>
<evidence type="ECO:0000256" key="3">
    <source>
        <dbReference type="ARBA" id="ARBA00023242"/>
    </source>
</evidence>